<keyword evidence="2" id="KW-0862">Zinc</keyword>
<keyword evidence="6" id="KW-0808">Transferase</keyword>
<dbReference type="InterPro" id="IPR038718">
    <property type="entry name" value="SNF2-like_sf"/>
</dbReference>
<gene>
    <name evidence="6" type="ORF">AEL95_09740</name>
</gene>
<dbReference type="Pfam" id="PF08455">
    <property type="entry name" value="SNF2_assoc"/>
    <property type="match status" value="1"/>
</dbReference>
<evidence type="ECO:0000313" key="6">
    <source>
        <dbReference type="EMBL" id="KWU02984.1"/>
    </source>
</evidence>
<dbReference type="InterPro" id="IPR001650">
    <property type="entry name" value="Helicase_C-like"/>
</dbReference>
<dbReference type="GO" id="GO:0004674">
    <property type="term" value="F:protein serine/threonine kinase activity"/>
    <property type="evidence" value="ECO:0007669"/>
    <property type="project" value="UniProtKB-KW"/>
</dbReference>
<protein>
    <submittedName>
        <fullName evidence="6">Serine/threonine protein kinase</fullName>
    </submittedName>
</protein>
<dbReference type="PANTHER" id="PTHR10799">
    <property type="entry name" value="SNF2/RAD54 HELICASE FAMILY"/>
    <property type="match status" value="1"/>
</dbReference>
<dbReference type="Gene3D" id="3.40.50.300">
    <property type="entry name" value="P-loop containing nucleotide triphosphate hydrolases"/>
    <property type="match status" value="1"/>
</dbReference>
<evidence type="ECO:0000259" key="5">
    <source>
        <dbReference type="PROSITE" id="PS51194"/>
    </source>
</evidence>
<dbReference type="PATRIC" id="fig|47770.28.peg.1554"/>
<dbReference type="SUPFAM" id="SSF52540">
    <property type="entry name" value="P-loop containing nucleoside triphosphate hydrolases"/>
    <property type="match status" value="2"/>
</dbReference>
<dbReference type="PROSITE" id="PS51192">
    <property type="entry name" value="HELICASE_ATP_BIND_1"/>
    <property type="match status" value="1"/>
</dbReference>
<evidence type="ECO:0000256" key="2">
    <source>
        <dbReference type="PROSITE-ProRule" id="PRU00325"/>
    </source>
</evidence>
<evidence type="ECO:0000259" key="3">
    <source>
        <dbReference type="PROSITE" id="PS50966"/>
    </source>
</evidence>
<dbReference type="EMBL" id="LJGP01000051">
    <property type="protein sequence ID" value="KWU02984.1"/>
    <property type="molecule type" value="Genomic_DNA"/>
</dbReference>
<name>A0A109DCN1_9LACO</name>
<feature type="domain" description="Helicase ATP-binding" evidence="4">
    <location>
        <begin position="725"/>
        <end position="887"/>
    </location>
</feature>
<keyword evidence="2" id="KW-0479">Metal-binding</keyword>
<reference evidence="6 7" key="1">
    <citation type="journal article" date="2016" name="Microbiology (Mosc.)">
        <title>Comparison of Lactobacillus crispatus isolates from Lactobacillus-dominated vaginal microbiomes with isolates from microbiomes containing bacterial vaginosis-associated bacteria.</title>
        <authorList>
            <person name="Abdelmaksoud A.A."/>
            <person name="Koparde V.N."/>
            <person name="Sheth N.U."/>
            <person name="Serrano M.G."/>
            <person name="Glascock A.L."/>
            <person name="Fettweis J.M."/>
            <person name="Strauss Iii J.F."/>
            <person name="Buck G.A."/>
            <person name="Jefferson K.K."/>
        </authorList>
    </citation>
    <scope>NUCLEOTIDE SEQUENCE [LARGE SCALE GENOMIC DNA]</scope>
    <source>
        <strain evidence="6 7">VMC3</strain>
    </source>
</reference>
<dbReference type="InterPro" id="IPR007527">
    <property type="entry name" value="Znf_SWIM"/>
</dbReference>
<feature type="domain" description="SWIM-type" evidence="3">
    <location>
        <begin position="49"/>
        <end position="88"/>
    </location>
</feature>
<dbReference type="RefSeq" id="WP_060462512.1">
    <property type="nucleotide sequence ID" value="NZ_AP025162.1"/>
</dbReference>
<comment type="caution">
    <text evidence="6">The sequence shown here is derived from an EMBL/GenBank/DDBJ whole genome shotgun (WGS) entry which is preliminary data.</text>
</comment>
<dbReference type="InterPro" id="IPR027417">
    <property type="entry name" value="P-loop_NTPase"/>
</dbReference>
<keyword evidence="1" id="KW-0378">Hydrolase</keyword>
<dbReference type="CDD" id="cd18012">
    <property type="entry name" value="DEXQc_arch_SWI2_SNF2"/>
    <property type="match status" value="1"/>
</dbReference>
<dbReference type="InterPro" id="IPR049730">
    <property type="entry name" value="SNF2/RAD54-like_C"/>
</dbReference>
<keyword evidence="6" id="KW-0418">Kinase</keyword>
<dbReference type="SMART" id="SM00487">
    <property type="entry name" value="DEXDc"/>
    <property type="match status" value="1"/>
</dbReference>
<keyword evidence="2" id="KW-0863">Zinc-finger</keyword>
<dbReference type="PROSITE" id="PS51194">
    <property type="entry name" value="HELICASE_CTER"/>
    <property type="match status" value="1"/>
</dbReference>
<feature type="domain" description="Helicase C-terminal" evidence="5">
    <location>
        <begin position="1008"/>
        <end position="1161"/>
    </location>
</feature>
<dbReference type="PROSITE" id="PS50966">
    <property type="entry name" value="ZF_SWIM"/>
    <property type="match status" value="1"/>
</dbReference>
<dbReference type="InterPro" id="IPR014001">
    <property type="entry name" value="Helicase_ATP-bd"/>
</dbReference>
<accession>A0A109DCN1</accession>
<dbReference type="GO" id="GO:0005524">
    <property type="term" value="F:ATP binding"/>
    <property type="evidence" value="ECO:0007669"/>
    <property type="project" value="InterPro"/>
</dbReference>
<dbReference type="Proteomes" id="UP000067598">
    <property type="component" value="Unassembled WGS sequence"/>
</dbReference>
<keyword evidence="6" id="KW-0723">Serine/threonine-protein kinase</keyword>
<dbReference type="AlphaFoldDB" id="A0A109DCN1"/>
<dbReference type="Pfam" id="PF00176">
    <property type="entry name" value="SNF2-rel_dom"/>
    <property type="match status" value="1"/>
</dbReference>
<dbReference type="InterPro" id="IPR000330">
    <property type="entry name" value="SNF2_N"/>
</dbReference>
<evidence type="ECO:0000259" key="4">
    <source>
        <dbReference type="PROSITE" id="PS51192"/>
    </source>
</evidence>
<sequence length="1175" mass="135002">MARWHRLFPERVFDRGEIYYGNDMVENIQLAQDQEHFTAQVQGGIGRSYTVTGRLRLDGRASELDCNCPWANKGHRCKHEVAALLAVENEQENEHNVKVPFADLISEHLKQMIAHKSPVLNPLNLIGNMKFTKKSYDQALELNDHWSISSCRHFDDKMRKYEYFWEIVTEDNELITLSVQFTRWQIISIKFDSDFSRIEKDSVRILALFYFINEYLDDDPFDLTNQAAEDLLEFYSDASTQNDEPIILRASIDKYNNIPSLTFKLGKNKHLYKVKDLNQLVDASRHSSSLKLGKFFNEPINQAKMDIDSQHWLSFIEKIIDARNLNEEFYYNYSSQVGRITLENSVADEVNDLLYQGVKLYSNEQPIGYTTDQLDLNIKIETQKSSALVSVEDLPVSTIITGSHAYYGYYKDVWIKYIGLTPASLHNLGLQPGAEMQFSKKTVAKFAHNILPKFEQTKFILVSGTDELKVILPPEAHFLFKLDYRVGSILCVARVQYGDAQYELNQGYTEEDRRDVEKETAAWKHINTYFSDYQHGRYVLSNEDSDVVQAFLDDGINELKRLGEVQITANFRSLLKGIKINLDVGVGINLTNELLDIDLADQKMSWEDIQAALKAYQEKRKYFVLKNGMLAKAEQPTIEQLAQTLHDLGISFKDFIHGKLHLPAYRAFYFAKQMKAANALHFSTNESFNTLINDLAKNQLKQNQIPVSLQNILRPYQKIGFNWLSTIVNYKFGGLLADEMGLGKTLQIISLLLARKEKMQNQLPSLIVAPASVIYNWQAEVKKFAPSLNVALLDGTKKERERLLLDAKKYNLLISSYQSLNRDLEAYQNLIFDVEVIDEAQNIKNQQSVTAKTVKVIKAHHKLALTGTPIENKLSELWSIFDYLMPGFLGSYPDFRKKYELPIVKEQDKEAEDQLANMIIPFILRRLKKDVLRDLPDKDEEIVPVKMNKKQADLYNMQTQKIIAQLNGQGDEDFKRSRFQILAQITKLREICCDPHLLYENYHGKSNKLIATIELIKNNLANGHKILLFSQFTAMLDILHENLARLRLPLFTITGSTPKTKRQEQVQKFNQMAQPGVFLISLKAGGTGINLTGADVVIHYDPWWNLAAEKQATDRAHRIGQKHSVKIYKMVTEDSIEERIIALQQKKAELADIILQNDQIADATMSKDDLIKILK</sequence>
<dbReference type="SMART" id="SM00490">
    <property type="entry name" value="HELICc"/>
    <property type="match status" value="1"/>
</dbReference>
<evidence type="ECO:0000313" key="7">
    <source>
        <dbReference type="Proteomes" id="UP000067598"/>
    </source>
</evidence>
<evidence type="ECO:0000256" key="1">
    <source>
        <dbReference type="ARBA" id="ARBA00022801"/>
    </source>
</evidence>
<dbReference type="GO" id="GO:0008270">
    <property type="term" value="F:zinc ion binding"/>
    <property type="evidence" value="ECO:0007669"/>
    <property type="project" value="UniProtKB-KW"/>
</dbReference>
<dbReference type="InterPro" id="IPR013663">
    <property type="entry name" value="Helicase_SWF/SNF/SWI_bac"/>
</dbReference>
<dbReference type="Pfam" id="PF00271">
    <property type="entry name" value="Helicase_C"/>
    <property type="match status" value="1"/>
</dbReference>
<dbReference type="CDD" id="cd18793">
    <property type="entry name" value="SF2_C_SNF"/>
    <property type="match status" value="1"/>
</dbReference>
<organism evidence="6 7">
    <name type="scientific">Lactobacillus crispatus</name>
    <dbReference type="NCBI Taxonomy" id="47770"/>
    <lineage>
        <taxon>Bacteria</taxon>
        <taxon>Bacillati</taxon>
        <taxon>Bacillota</taxon>
        <taxon>Bacilli</taxon>
        <taxon>Lactobacillales</taxon>
        <taxon>Lactobacillaceae</taxon>
        <taxon>Lactobacillus</taxon>
    </lineage>
</organism>
<dbReference type="Gene3D" id="3.40.50.10810">
    <property type="entry name" value="Tandem AAA-ATPase domain"/>
    <property type="match status" value="1"/>
</dbReference>
<dbReference type="GO" id="GO:0016787">
    <property type="term" value="F:hydrolase activity"/>
    <property type="evidence" value="ECO:0007669"/>
    <property type="project" value="UniProtKB-KW"/>
</dbReference>
<proteinExistence type="predicted"/>